<organism evidence="2 3">
    <name type="scientific">Bradyrhizobium retamae</name>
    <dbReference type="NCBI Taxonomy" id="1300035"/>
    <lineage>
        <taxon>Bacteria</taxon>
        <taxon>Pseudomonadati</taxon>
        <taxon>Pseudomonadota</taxon>
        <taxon>Alphaproteobacteria</taxon>
        <taxon>Hyphomicrobiales</taxon>
        <taxon>Nitrobacteraceae</taxon>
        <taxon>Bradyrhizobium</taxon>
    </lineage>
</organism>
<dbReference type="EMBL" id="LLYA01000057">
    <property type="protein sequence ID" value="KRR28853.1"/>
    <property type="molecule type" value="Genomic_DNA"/>
</dbReference>
<dbReference type="OrthoDB" id="8236390at2"/>
<evidence type="ECO:0000313" key="3">
    <source>
        <dbReference type="Proteomes" id="UP000052023"/>
    </source>
</evidence>
<dbReference type="InterPro" id="IPR032710">
    <property type="entry name" value="NTF2-like_dom_sf"/>
</dbReference>
<proteinExistence type="predicted"/>
<dbReference type="Gene3D" id="3.10.450.50">
    <property type="match status" value="1"/>
</dbReference>
<dbReference type="SUPFAM" id="SSF54427">
    <property type="entry name" value="NTF2-like"/>
    <property type="match status" value="1"/>
</dbReference>
<accession>A0A0R3NFF7</accession>
<dbReference type="RefSeq" id="WP_057842532.1">
    <property type="nucleotide sequence ID" value="NZ_LLYA01000057.1"/>
</dbReference>
<comment type="caution">
    <text evidence="2">The sequence shown here is derived from an EMBL/GenBank/DDBJ whole genome shotgun (WGS) entry which is preliminary data.</text>
</comment>
<feature type="domain" description="SnoaL-like" evidence="1">
    <location>
        <begin position="25"/>
        <end position="121"/>
    </location>
</feature>
<reference evidence="2 3" key="1">
    <citation type="submission" date="2014-03" db="EMBL/GenBank/DDBJ databases">
        <title>Bradyrhizobium valentinum sp. nov., isolated from effective nodules of Lupinus mariae-josephae, a lupine endemic of basic-lime soils in Eastern Spain.</title>
        <authorList>
            <person name="Duran D."/>
            <person name="Rey L."/>
            <person name="Navarro A."/>
            <person name="Busquets A."/>
            <person name="Imperial J."/>
            <person name="Ruiz-Argueso T."/>
        </authorList>
    </citation>
    <scope>NUCLEOTIDE SEQUENCE [LARGE SCALE GENOMIC DNA]</scope>
    <source>
        <strain evidence="2 3">Ro19</strain>
    </source>
</reference>
<sequence length="139" mass="15895">MSIELETSERTFRDAEAVLDRAQKLMSSGDISEIMKTFAPDVVVRFADFPETHGRPPLEKFLLARFARQKNYRLQKQLRAVSGSVIVCYWEGEWDDGQDGRQMEGRGIEILTMRGNEIAEWEATFNVWQKGSAPSLPII</sequence>
<dbReference type="AlphaFoldDB" id="A0A0R3NFF7"/>
<dbReference type="Proteomes" id="UP000052023">
    <property type="component" value="Unassembled WGS sequence"/>
</dbReference>
<gene>
    <name evidence="2" type="ORF">CQ13_18625</name>
</gene>
<keyword evidence="3" id="KW-1185">Reference proteome</keyword>
<dbReference type="InterPro" id="IPR037401">
    <property type="entry name" value="SnoaL-like"/>
</dbReference>
<protein>
    <recommendedName>
        <fullName evidence="1">SnoaL-like domain-containing protein</fullName>
    </recommendedName>
</protein>
<name>A0A0R3NFF7_9BRAD</name>
<dbReference type="Pfam" id="PF12680">
    <property type="entry name" value="SnoaL_2"/>
    <property type="match status" value="1"/>
</dbReference>
<evidence type="ECO:0000259" key="1">
    <source>
        <dbReference type="Pfam" id="PF12680"/>
    </source>
</evidence>
<evidence type="ECO:0000313" key="2">
    <source>
        <dbReference type="EMBL" id="KRR28853.1"/>
    </source>
</evidence>